<dbReference type="RefSeq" id="WP_148970465.1">
    <property type="nucleotide sequence ID" value="NZ_JBNIKW010000006.1"/>
</dbReference>
<organism evidence="6 7">
    <name type="scientific">Rossellomorea aquimaris</name>
    <dbReference type="NCBI Taxonomy" id="189382"/>
    <lineage>
        <taxon>Bacteria</taxon>
        <taxon>Bacillati</taxon>
        <taxon>Bacillota</taxon>
        <taxon>Bacilli</taxon>
        <taxon>Bacillales</taxon>
        <taxon>Bacillaceae</taxon>
        <taxon>Rossellomorea</taxon>
    </lineage>
</organism>
<dbReference type="InterPro" id="IPR011013">
    <property type="entry name" value="Gal_mutarotase_sf_dom"/>
</dbReference>
<dbReference type="AlphaFoldDB" id="A0A5D4U6X0"/>
<evidence type="ECO:0000313" key="7">
    <source>
        <dbReference type="Proteomes" id="UP000324269"/>
    </source>
</evidence>
<sequence length="879" mass="100097">MKKRVYVVPHSHWDREWYFTIEDSNVLLAENLDHLLDVLEIDQDYTGYVFDAQASIVEEYLKVRPENRDRLKQLVEMKQLFIGPWYTQTDSLLVNKESIIRNLLYGTKISKSFGHSMNCGYLPDIFGQNQYLPSIFKGFGIDNSVLQRGIYTDQLKGDLNFKWKSPDGETVHANNIYFGYGPGKFLEATEEYKEERLFPILEKLADMNQNSDHLLLPAGGDQVLVREHFPETIKQLNESSEDYEFVLSDYETFMKDAWENEADFTNVIEGELTATQKSRIHNTIRSQRYDIKKANYEVEHKILNVLEPLAVIGQSLGLRYPQAWLDGMWKELFDVHAHDSIGGCNSDDTNRDIVQRLEKVNRIADGLLNILKKQMTEAISKKLGNDSVFVFFNTNASEFSGTVEAVLFTKSDQFNVKDLNGELVDMEAVDQEYISGGKKIVVTAEGEKQVEVPGYYRTVVMADLKDVAGLGYETYMVEELSEGMKRLEDSKSRTIENEHVKVEFVEGNLTLTEKGKGKVIPNLLRFENVGDAGDSYDFSPLEDDQLLWLENGELLSVETGELSQKIMVKHEALVPGNLEDRQAEINSEPLVVISTLELRKNEKFVRVQHTIENAVEDHRVRVLLNTGTNKPQTSFADQGFGLIERSVDNPYMKDWKENGFAEAPVPIYSLENFAGVSTDSHTFAAVTRGIKEYQVLENSGELALTLFRSVGLLGKDDLMWRPGRASGINNKVVYTPDAQMKQKMVFEYGIYVGDAEPVEMFGLTDHYVARHASYQKQSLNTFEERLERFEIPYPVKEMDDKVSLLEMDNPSVVMSSCKRAYDDKSIVVRLFNPTESVQTVKVDHEFSNVSITNLAEEFQEEAGTAITVNPKSHLTLKLS</sequence>
<evidence type="ECO:0000256" key="4">
    <source>
        <dbReference type="ARBA" id="ARBA00023295"/>
    </source>
</evidence>
<evidence type="ECO:0000313" key="6">
    <source>
        <dbReference type="EMBL" id="TYS83053.1"/>
    </source>
</evidence>
<evidence type="ECO:0000256" key="2">
    <source>
        <dbReference type="ARBA" id="ARBA00022723"/>
    </source>
</evidence>
<accession>A0A5D4U6X0</accession>
<dbReference type="SUPFAM" id="SSF88688">
    <property type="entry name" value="Families 57/38 glycoside transferase middle domain"/>
    <property type="match status" value="1"/>
</dbReference>
<dbReference type="Pfam" id="PF01074">
    <property type="entry name" value="Glyco_hydro_38N"/>
    <property type="match status" value="1"/>
</dbReference>
<dbReference type="GO" id="GO:0046872">
    <property type="term" value="F:metal ion binding"/>
    <property type="evidence" value="ECO:0007669"/>
    <property type="project" value="UniProtKB-KW"/>
</dbReference>
<dbReference type="Pfam" id="PF17677">
    <property type="entry name" value="Glyco_hydro38C2"/>
    <property type="match status" value="1"/>
</dbReference>
<dbReference type="InterPro" id="IPR037094">
    <property type="entry name" value="Glyco_hydro_38_cen_sf"/>
</dbReference>
<dbReference type="OrthoDB" id="9764050at2"/>
<dbReference type="InterPro" id="IPR000602">
    <property type="entry name" value="Glyco_hydro_38_N"/>
</dbReference>
<dbReference type="Gene3D" id="2.60.40.2220">
    <property type="match status" value="1"/>
</dbReference>
<keyword evidence="4" id="KW-0326">Glycosidase</keyword>
<dbReference type="EMBL" id="VTEZ01000006">
    <property type="protein sequence ID" value="TYS83053.1"/>
    <property type="molecule type" value="Genomic_DNA"/>
</dbReference>
<dbReference type="InterPro" id="IPR041147">
    <property type="entry name" value="GH38_C"/>
</dbReference>
<dbReference type="GO" id="GO:0006013">
    <property type="term" value="P:mannose metabolic process"/>
    <property type="evidence" value="ECO:0007669"/>
    <property type="project" value="InterPro"/>
</dbReference>
<dbReference type="InterPro" id="IPR028995">
    <property type="entry name" value="Glyco_hydro_57/38_cen_sf"/>
</dbReference>
<feature type="domain" description="Glycoside hydrolase family 38 central" evidence="5">
    <location>
        <begin position="287"/>
        <end position="357"/>
    </location>
</feature>
<dbReference type="Pfam" id="PF09261">
    <property type="entry name" value="Alpha-mann_mid"/>
    <property type="match status" value="1"/>
</dbReference>
<dbReference type="InterPro" id="IPR015341">
    <property type="entry name" value="Glyco_hydro_38_cen"/>
</dbReference>
<dbReference type="PANTHER" id="PTHR46017">
    <property type="entry name" value="ALPHA-MANNOSIDASE 2C1"/>
    <property type="match status" value="1"/>
</dbReference>
<name>A0A5D4U6X0_9BACI</name>
<dbReference type="Gene3D" id="2.70.98.30">
    <property type="entry name" value="Golgi alpha-mannosidase II, domain 4"/>
    <property type="match status" value="1"/>
</dbReference>
<dbReference type="Proteomes" id="UP000324269">
    <property type="component" value="Unassembled WGS sequence"/>
</dbReference>
<dbReference type="Pfam" id="PF07748">
    <property type="entry name" value="Glyco_hydro_38C"/>
    <property type="match status" value="1"/>
</dbReference>
<dbReference type="Gene3D" id="3.20.110.10">
    <property type="entry name" value="Glycoside hydrolase 38, N terminal domain"/>
    <property type="match status" value="1"/>
</dbReference>
<proteinExistence type="inferred from homology"/>
<dbReference type="PANTHER" id="PTHR46017:SF2">
    <property type="entry name" value="MANNOSYLGLYCERATE HYDROLASE"/>
    <property type="match status" value="1"/>
</dbReference>
<dbReference type="GO" id="GO:0009313">
    <property type="term" value="P:oligosaccharide catabolic process"/>
    <property type="evidence" value="ECO:0007669"/>
    <property type="project" value="TreeGrafter"/>
</dbReference>
<evidence type="ECO:0000256" key="1">
    <source>
        <dbReference type="ARBA" id="ARBA00009792"/>
    </source>
</evidence>
<dbReference type="SUPFAM" id="SSF74650">
    <property type="entry name" value="Galactose mutarotase-like"/>
    <property type="match status" value="1"/>
</dbReference>
<dbReference type="InterPro" id="IPR027291">
    <property type="entry name" value="Glyco_hydro_38_N_sf"/>
</dbReference>
<dbReference type="GO" id="GO:0004559">
    <property type="term" value="F:alpha-mannosidase activity"/>
    <property type="evidence" value="ECO:0007669"/>
    <property type="project" value="InterPro"/>
</dbReference>
<dbReference type="SUPFAM" id="SSF88713">
    <property type="entry name" value="Glycoside hydrolase/deacetylase"/>
    <property type="match status" value="1"/>
</dbReference>
<dbReference type="STRING" id="189382.BHE18_02370"/>
<evidence type="ECO:0000256" key="3">
    <source>
        <dbReference type="ARBA" id="ARBA00022801"/>
    </source>
</evidence>
<evidence type="ECO:0000259" key="5">
    <source>
        <dbReference type="SMART" id="SM00872"/>
    </source>
</evidence>
<dbReference type="InterPro" id="IPR011682">
    <property type="entry name" value="Glyco_hydro_38_C"/>
</dbReference>
<dbReference type="Gene3D" id="1.20.1270.50">
    <property type="entry name" value="Glycoside hydrolase family 38, central domain"/>
    <property type="match status" value="1"/>
</dbReference>
<reference evidence="6 7" key="1">
    <citation type="submission" date="2019-08" db="EMBL/GenBank/DDBJ databases">
        <title>Bacillus genomes from the desert of Cuatro Cienegas, Coahuila.</title>
        <authorList>
            <person name="Olmedo-Alvarez G."/>
        </authorList>
    </citation>
    <scope>NUCLEOTIDE SEQUENCE [LARGE SCALE GENOMIC DNA]</scope>
    <source>
        <strain evidence="6 7">CH87b_3T</strain>
    </source>
</reference>
<comment type="caution">
    <text evidence="6">The sequence shown here is derived from an EMBL/GenBank/DDBJ whole genome shotgun (WGS) entry which is preliminary data.</text>
</comment>
<dbReference type="SMART" id="SM00872">
    <property type="entry name" value="Alpha-mann_mid"/>
    <property type="match status" value="1"/>
</dbReference>
<dbReference type="GO" id="GO:0030246">
    <property type="term" value="F:carbohydrate binding"/>
    <property type="evidence" value="ECO:0007669"/>
    <property type="project" value="InterPro"/>
</dbReference>
<dbReference type="CDD" id="cd10815">
    <property type="entry name" value="GH38N_AMII_EcMngB_like"/>
    <property type="match status" value="1"/>
</dbReference>
<gene>
    <name evidence="6" type="ORF">FZC85_18295</name>
</gene>
<dbReference type="InterPro" id="IPR011330">
    <property type="entry name" value="Glyco_hydro/deAcase_b/a-brl"/>
</dbReference>
<keyword evidence="2" id="KW-0479">Metal-binding</keyword>
<protein>
    <submittedName>
        <fullName evidence="6">Alpha-mannosidase</fullName>
    </submittedName>
</protein>
<comment type="similarity">
    <text evidence="1">Belongs to the glycosyl hydrolase 38 family.</text>
</comment>
<keyword evidence="3" id="KW-0378">Hydrolase</keyword>